<dbReference type="GO" id="GO:0005737">
    <property type="term" value="C:cytoplasm"/>
    <property type="evidence" value="ECO:0007669"/>
    <property type="project" value="TreeGrafter"/>
</dbReference>
<dbReference type="Pfam" id="PF03467">
    <property type="entry name" value="Smg4_UPF3"/>
    <property type="match status" value="1"/>
</dbReference>
<dbReference type="PANTHER" id="PTHR13112:SF0">
    <property type="entry name" value="FI21285P1"/>
    <property type="match status" value="1"/>
</dbReference>
<evidence type="ECO:0000313" key="8">
    <source>
        <dbReference type="Proteomes" id="UP000503462"/>
    </source>
</evidence>
<keyword evidence="4" id="KW-0539">Nucleus</keyword>
<dbReference type="EMBL" id="CP051141">
    <property type="protein sequence ID" value="QIW99113.1"/>
    <property type="molecule type" value="Genomic_DNA"/>
</dbReference>
<dbReference type="GO" id="GO:0003729">
    <property type="term" value="F:mRNA binding"/>
    <property type="evidence" value="ECO:0007669"/>
    <property type="project" value="TreeGrafter"/>
</dbReference>
<dbReference type="InterPro" id="IPR012677">
    <property type="entry name" value="Nucleotide-bd_a/b_plait_sf"/>
</dbReference>
<evidence type="ECO:0000256" key="2">
    <source>
        <dbReference type="ARBA" id="ARBA00005991"/>
    </source>
</evidence>
<name>A0A6H0XWK9_9PEZI</name>
<feature type="compositionally biased region" description="Basic and acidic residues" evidence="5">
    <location>
        <begin position="180"/>
        <end position="189"/>
    </location>
</feature>
<feature type="compositionally biased region" description="Low complexity" evidence="5">
    <location>
        <begin position="321"/>
        <end position="345"/>
    </location>
</feature>
<dbReference type="InterPro" id="IPR035979">
    <property type="entry name" value="RBD_domain_sf"/>
</dbReference>
<dbReference type="CDD" id="cd12455">
    <property type="entry name" value="RRM_like_Smg4_UPF3"/>
    <property type="match status" value="1"/>
</dbReference>
<comment type="similarity">
    <text evidence="2">Belongs to the RENT3 family.</text>
</comment>
<evidence type="ECO:0000256" key="1">
    <source>
        <dbReference type="ARBA" id="ARBA00004123"/>
    </source>
</evidence>
<dbReference type="SUPFAM" id="SSF54928">
    <property type="entry name" value="RNA-binding domain, RBD"/>
    <property type="match status" value="2"/>
</dbReference>
<dbReference type="Proteomes" id="UP000503462">
    <property type="component" value="Chromosome 3"/>
</dbReference>
<organism evidence="7 8">
    <name type="scientific">Peltaster fructicola</name>
    <dbReference type="NCBI Taxonomy" id="286661"/>
    <lineage>
        <taxon>Eukaryota</taxon>
        <taxon>Fungi</taxon>
        <taxon>Dikarya</taxon>
        <taxon>Ascomycota</taxon>
        <taxon>Pezizomycotina</taxon>
        <taxon>Dothideomycetes</taxon>
        <taxon>Dothideomycetes incertae sedis</taxon>
        <taxon>Peltaster</taxon>
    </lineage>
</organism>
<dbReference type="Gene3D" id="3.30.70.330">
    <property type="match status" value="2"/>
</dbReference>
<evidence type="ECO:0000256" key="3">
    <source>
        <dbReference type="ARBA" id="ARBA00023161"/>
    </source>
</evidence>
<dbReference type="PANTHER" id="PTHR13112">
    <property type="entry name" value="UPF3 REGULATOR OF NONSENSE TRANSCRIPTS-LIKE PROTEIN"/>
    <property type="match status" value="1"/>
</dbReference>
<feature type="region of interest" description="Disordered" evidence="5">
    <location>
        <begin position="173"/>
        <end position="366"/>
    </location>
</feature>
<dbReference type="OrthoDB" id="18087at2759"/>
<evidence type="ECO:0000313" key="7">
    <source>
        <dbReference type="EMBL" id="QIW99113.1"/>
    </source>
</evidence>
<evidence type="ECO:0000256" key="4">
    <source>
        <dbReference type="ARBA" id="ARBA00023242"/>
    </source>
</evidence>
<comment type="subcellular location">
    <subcellularLocation>
        <location evidence="1">Nucleus</location>
    </subcellularLocation>
</comment>
<dbReference type="AlphaFoldDB" id="A0A6H0XWK9"/>
<evidence type="ECO:0000259" key="6">
    <source>
        <dbReference type="Pfam" id="PF03467"/>
    </source>
</evidence>
<dbReference type="GO" id="GO:0005730">
    <property type="term" value="C:nucleolus"/>
    <property type="evidence" value="ECO:0007669"/>
    <property type="project" value="TreeGrafter"/>
</dbReference>
<sequence length="470" mass="49849">MPPKAAASRAERAGGVLAVSAAARAASVKQPASRLKLEIRRLPPGLTLIEFEETLGEEWKLGRGKVDWREYRQGKIKSPGKLPEQSRCYVHIVNEALVKEFEQRFLAVVFHDKAGTHKNPELKFLPPTLGHAPNQRVPLLTKPRHDNRQGTIDQDPEFIAFLEAETQPIVKPAALNSTNFDRDEPKAEVRSTPLIDDLREKKANKAKAAASKAEKKGHKRGESKDAAPPGKVTGKGKEKVDAKKIEGAAKDAAKAPNKQAAAKSAASQASTAQASAASPAKKKRESRSRHRNLLLPQHRRKDLGIKPKDGAPSSNSARSKASAPSTTQATASTAPTTTRAAAKTPIVATTETVQPTPPPLKAFLKHANPSQGMTEDLIQQTLSQYGDVTKVSIDPRKGTAVAVFGSQEGLQKAIGAKKVTVASGAVEILEFKDRGGGAGGNASRGAPSRGRVNRRGGASTAPATTPGAPA</sequence>
<keyword evidence="8" id="KW-1185">Reference proteome</keyword>
<protein>
    <recommendedName>
        <fullName evidence="6">UPF3 domain-containing protein</fullName>
    </recommendedName>
</protein>
<reference evidence="7 8" key="1">
    <citation type="journal article" date="2016" name="Sci. Rep.">
        <title>Peltaster fructicola genome reveals evolution from an invasive phytopathogen to an ectophytic parasite.</title>
        <authorList>
            <person name="Xu C."/>
            <person name="Chen H."/>
            <person name="Gleason M.L."/>
            <person name="Xu J.R."/>
            <person name="Liu H."/>
            <person name="Zhang R."/>
            <person name="Sun G."/>
        </authorList>
    </citation>
    <scope>NUCLEOTIDE SEQUENCE [LARGE SCALE GENOMIC DNA]</scope>
    <source>
        <strain evidence="7 8">LNHT1506</strain>
    </source>
</reference>
<dbReference type="GO" id="GO:0000184">
    <property type="term" value="P:nuclear-transcribed mRNA catabolic process, nonsense-mediated decay"/>
    <property type="evidence" value="ECO:0007669"/>
    <property type="project" value="UniProtKB-KW"/>
</dbReference>
<dbReference type="InterPro" id="IPR039722">
    <property type="entry name" value="Upf3"/>
</dbReference>
<dbReference type="InterPro" id="IPR005120">
    <property type="entry name" value="UPF3_dom"/>
</dbReference>
<accession>A0A6H0XWK9</accession>
<feature type="compositionally biased region" description="Low complexity" evidence="5">
    <location>
        <begin position="443"/>
        <end position="470"/>
    </location>
</feature>
<feature type="compositionally biased region" description="Low complexity" evidence="5">
    <location>
        <begin position="254"/>
        <end position="279"/>
    </location>
</feature>
<evidence type="ECO:0000256" key="5">
    <source>
        <dbReference type="SAM" id="MobiDB-lite"/>
    </source>
</evidence>
<feature type="region of interest" description="Disordered" evidence="5">
    <location>
        <begin position="432"/>
        <end position="470"/>
    </location>
</feature>
<dbReference type="GO" id="GO:0045727">
    <property type="term" value="P:positive regulation of translation"/>
    <property type="evidence" value="ECO:0007669"/>
    <property type="project" value="TreeGrafter"/>
</dbReference>
<feature type="compositionally biased region" description="Basic residues" evidence="5">
    <location>
        <begin position="280"/>
        <end position="301"/>
    </location>
</feature>
<feature type="domain" description="UPF3" evidence="6">
    <location>
        <begin position="34"/>
        <end position="203"/>
    </location>
</feature>
<proteinExistence type="inferred from homology"/>
<gene>
    <name evidence="7" type="ORF">AMS68_004631</name>
</gene>
<keyword evidence="3" id="KW-0866">Nonsense-mediated mRNA decay</keyword>
<feature type="compositionally biased region" description="Basic and acidic residues" evidence="5">
    <location>
        <begin position="235"/>
        <end position="253"/>
    </location>
</feature>